<reference evidence="1 2" key="1">
    <citation type="journal article" date="2019" name="Int. J. Syst. Evol. Microbiol.">
        <title>The Global Catalogue of Microorganisms (GCM) 10K type strain sequencing project: providing services to taxonomists for standard genome sequencing and annotation.</title>
        <authorList>
            <consortium name="The Broad Institute Genomics Platform"/>
            <consortium name="The Broad Institute Genome Sequencing Center for Infectious Disease"/>
            <person name="Wu L."/>
            <person name="Ma J."/>
        </authorList>
    </citation>
    <scope>NUCLEOTIDE SEQUENCE [LARGE SCALE GENOMIC DNA]</scope>
    <source>
        <strain evidence="1 2">JCM 16374</strain>
    </source>
</reference>
<sequence length="65" mass="7059">MTFDAAGGSRTVSFEPDDTVVVWRYLYQDSTAVADQLTDCGLQVRLLEHGGQDSQVVLVAATPTR</sequence>
<proteinExistence type="predicted"/>
<dbReference type="EMBL" id="BAAARK010000082">
    <property type="protein sequence ID" value="GAA2695203.1"/>
    <property type="molecule type" value="Genomic_DNA"/>
</dbReference>
<dbReference type="Proteomes" id="UP001500994">
    <property type="component" value="Unassembled WGS sequence"/>
</dbReference>
<name>A0ABN3T8H5_9ACTN</name>
<accession>A0ABN3T8H5</accession>
<organism evidence="1 2">
    <name type="scientific">Streptomyces lunalinharesii</name>
    <dbReference type="NCBI Taxonomy" id="333384"/>
    <lineage>
        <taxon>Bacteria</taxon>
        <taxon>Bacillati</taxon>
        <taxon>Actinomycetota</taxon>
        <taxon>Actinomycetes</taxon>
        <taxon>Kitasatosporales</taxon>
        <taxon>Streptomycetaceae</taxon>
        <taxon>Streptomyces</taxon>
    </lineage>
</organism>
<gene>
    <name evidence="1" type="ORF">GCM10009864_82550</name>
</gene>
<comment type="caution">
    <text evidence="1">The sequence shown here is derived from an EMBL/GenBank/DDBJ whole genome shotgun (WGS) entry which is preliminary data.</text>
</comment>
<keyword evidence="2" id="KW-1185">Reference proteome</keyword>
<protein>
    <submittedName>
        <fullName evidence="1">Uncharacterized protein</fullName>
    </submittedName>
</protein>
<evidence type="ECO:0000313" key="2">
    <source>
        <dbReference type="Proteomes" id="UP001500994"/>
    </source>
</evidence>
<evidence type="ECO:0000313" key="1">
    <source>
        <dbReference type="EMBL" id="GAA2695203.1"/>
    </source>
</evidence>